<dbReference type="Pfam" id="PF02397">
    <property type="entry name" value="Bac_transf"/>
    <property type="match status" value="1"/>
</dbReference>
<proteinExistence type="inferred from homology"/>
<dbReference type="PANTHER" id="PTHR30576:SF0">
    <property type="entry name" value="UNDECAPRENYL-PHOSPHATE N-ACETYLGALACTOSAMINYL 1-PHOSPHATE TRANSFERASE-RELATED"/>
    <property type="match status" value="1"/>
</dbReference>
<evidence type="ECO:0000256" key="1">
    <source>
        <dbReference type="ARBA" id="ARBA00006464"/>
    </source>
</evidence>
<evidence type="ECO:0000313" key="3">
    <source>
        <dbReference type="EMBL" id="AFD24040.1"/>
    </source>
</evidence>
<comment type="similarity">
    <text evidence="1">Belongs to the bacterial sugar transferase family.</text>
</comment>
<dbReference type="STRING" id="745776.DGo_CA0113"/>
<dbReference type="PATRIC" id="fig|745776.4.peg.119"/>
<dbReference type="PANTHER" id="PTHR30576">
    <property type="entry name" value="COLANIC BIOSYNTHESIS UDP-GLUCOSE LIPID CARRIER TRANSFERASE"/>
    <property type="match status" value="1"/>
</dbReference>
<evidence type="ECO:0000259" key="2">
    <source>
        <dbReference type="Pfam" id="PF02397"/>
    </source>
</evidence>
<reference evidence="3 4" key="1">
    <citation type="journal article" date="2012" name="PLoS ONE">
        <title>Genome sequence and transcriptome analysis of the radioresistant bacterium Deinococcus gobiensis: insights into the extreme environmental adaptations.</title>
        <authorList>
            <person name="Yuan M."/>
            <person name="Chen M."/>
            <person name="Zhang W."/>
            <person name="Lu W."/>
            <person name="Wang J."/>
            <person name="Yang M."/>
            <person name="Zhao P."/>
            <person name="Tang R."/>
            <person name="Li X."/>
            <person name="Hao Y."/>
            <person name="Zhou Z."/>
            <person name="Zhan Y."/>
            <person name="Yu H."/>
            <person name="Teng C."/>
            <person name="Yan Y."/>
            <person name="Ping S."/>
            <person name="Wang Y."/>
            <person name="Lin M."/>
        </authorList>
    </citation>
    <scope>NUCLEOTIDE SEQUENCE [LARGE SCALE GENOMIC DNA]</scope>
    <source>
        <strain evidence="3 4">I-0</strain>
    </source>
</reference>
<dbReference type="EMBL" id="CP002191">
    <property type="protein sequence ID" value="AFD24040.1"/>
    <property type="molecule type" value="Genomic_DNA"/>
</dbReference>
<organism evidence="3 4">
    <name type="scientific">Deinococcus gobiensis (strain DSM 21396 / JCM 16679 / CGMCC 1.7299 / I-0)</name>
    <dbReference type="NCBI Taxonomy" id="745776"/>
    <lineage>
        <taxon>Bacteria</taxon>
        <taxon>Thermotogati</taxon>
        <taxon>Deinococcota</taxon>
        <taxon>Deinococci</taxon>
        <taxon>Deinococcales</taxon>
        <taxon>Deinococcaceae</taxon>
        <taxon>Deinococcus</taxon>
    </lineage>
</organism>
<dbReference type="eggNOG" id="COG2148">
    <property type="taxonomic scope" value="Bacteria"/>
</dbReference>
<keyword evidence="3" id="KW-0808">Transferase</keyword>
<dbReference type="Proteomes" id="UP000007575">
    <property type="component" value="Chromosome"/>
</dbReference>
<accession>H8GST4</accession>
<name>H8GST4_DEIGI</name>
<sequence length="167" mass="19222">MAVTVLLNSGRPVLFWQERVGQGGRPFRIVKFRTMSRDSERSGPAFAQRADLRVTPTGAFLRKFRLDELPQFWNVLRGEMSIIGPRPEQSAFAADFEESIPLYASRHWVRPGITGWAQVNQGYTDNLGQTMEKLRYDFYYIKHLSLRLDLLIVWKTLQTILGGFGAR</sequence>
<keyword evidence="4" id="KW-1185">Reference proteome</keyword>
<feature type="domain" description="Bacterial sugar transferase" evidence="2">
    <location>
        <begin position="2"/>
        <end position="161"/>
    </location>
</feature>
<dbReference type="KEGG" id="dgo:DGo_CA0113"/>
<protein>
    <submittedName>
        <fullName evidence="3">UDP-glucose lipid carrier transferase</fullName>
    </submittedName>
</protein>
<dbReference type="HOGENOM" id="CLU_024920_1_2_0"/>
<dbReference type="InterPro" id="IPR003362">
    <property type="entry name" value="Bact_transf"/>
</dbReference>
<evidence type="ECO:0000313" key="4">
    <source>
        <dbReference type="Proteomes" id="UP000007575"/>
    </source>
</evidence>
<dbReference type="GO" id="GO:0016780">
    <property type="term" value="F:phosphotransferase activity, for other substituted phosphate groups"/>
    <property type="evidence" value="ECO:0007669"/>
    <property type="project" value="TreeGrafter"/>
</dbReference>
<dbReference type="AlphaFoldDB" id="H8GST4"/>
<gene>
    <name evidence="3" type="primary">wcaJ</name>
    <name evidence="3" type="ordered locus">DGo_CA0113</name>
</gene>